<dbReference type="SUPFAM" id="SSF48371">
    <property type="entry name" value="ARM repeat"/>
    <property type="match status" value="1"/>
</dbReference>
<dbReference type="GO" id="GO:0000723">
    <property type="term" value="P:telomere maintenance"/>
    <property type="evidence" value="ECO:0007669"/>
    <property type="project" value="TreeGrafter"/>
</dbReference>
<dbReference type="PANTHER" id="PTHR22928:SF3">
    <property type="entry name" value="TELOMERE-ASSOCIATED PROTEIN RIF1"/>
    <property type="match status" value="1"/>
</dbReference>
<evidence type="ECO:0000256" key="1">
    <source>
        <dbReference type="ARBA" id="ARBA00004123"/>
    </source>
</evidence>
<feature type="signal peptide" evidence="9">
    <location>
        <begin position="1"/>
        <end position="26"/>
    </location>
</feature>
<evidence type="ECO:0000256" key="8">
    <source>
        <dbReference type="SAM" id="MobiDB-lite"/>
    </source>
</evidence>
<feature type="compositionally biased region" description="Polar residues" evidence="8">
    <location>
        <begin position="1209"/>
        <end position="1220"/>
    </location>
</feature>
<evidence type="ECO:0000256" key="2">
    <source>
        <dbReference type="ARBA" id="ARBA00004574"/>
    </source>
</evidence>
<feature type="coiled-coil region" evidence="7">
    <location>
        <begin position="1877"/>
        <end position="1904"/>
    </location>
</feature>
<keyword evidence="5" id="KW-0539">Nucleus</keyword>
<feature type="compositionally biased region" description="Polar residues" evidence="8">
    <location>
        <begin position="1384"/>
        <end position="1396"/>
    </location>
</feature>
<feature type="domain" description="Telomere-associated protein Rif1 N-terminal" evidence="10">
    <location>
        <begin position="390"/>
        <end position="489"/>
    </location>
</feature>
<evidence type="ECO:0000256" key="9">
    <source>
        <dbReference type="SAM" id="SignalP"/>
    </source>
</evidence>
<dbReference type="InterPro" id="IPR016024">
    <property type="entry name" value="ARM-type_fold"/>
</dbReference>
<gene>
    <name evidence="11" type="ORF">TCEB3V08_LOCUS2149</name>
</gene>
<dbReference type="GO" id="GO:0140445">
    <property type="term" value="C:chromosome, telomeric repeat region"/>
    <property type="evidence" value="ECO:0007669"/>
    <property type="project" value="TreeGrafter"/>
</dbReference>
<feature type="region of interest" description="Disordered" evidence="8">
    <location>
        <begin position="1640"/>
        <end position="1676"/>
    </location>
</feature>
<keyword evidence="6" id="KW-0131">Cell cycle</keyword>
<accession>A0A7R9GQP8</accession>
<feature type="region of interest" description="Disordered" evidence="8">
    <location>
        <begin position="1384"/>
        <end position="1410"/>
    </location>
</feature>
<evidence type="ECO:0000256" key="4">
    <source>
        <dbReference type="ARBA" id="ARBA00022895"/>
    </source>
</evidence>
<feature type="compositionally biased region" description="Polar residues" evidence="8">
    <location>
        <begin position="1511"/>
        <end position="1527"/>
    </location>
</feature>
<proteinExistence type="predicted"/>
<feature type="region of interest" description="Disordered" evidence="8">
    <location>
        <begin position="1196"/>
        <end position="1221"/>
    </location>
</feature>
<dbReference type="Pfam" id="PF12231">
    <property type="entry name" value="Rif1_N"/>
    <property type="match status" value="1"/>
</dbReference>
<feature type="chain" id="PRO_5031110512" description="Telomere-associated protein Rif1 N-terminal domain-containing protein" evidence="9">
    <location>
        <begin position="27"/>
        <end position="2270"/>
    </location>
</feature>
<protein>
    <recommendedName>
        <fullName evidence="10">Telomere-associated protein Rif1 N-terminal domain-containing protein</fullName>
    </recommendedName>
</protein>
<feature type="region of interest" description="Disordered" evidence="8">
    <location>
        <begin position="1473"/>
        <end position="1530"/>
    </location>
</feature>
<dbReference type="PANTHER" id="PTHR22928">
    <property type="entry name" value="TELOMERE-ASSOCIATED PROTEIN RIF1"/>
    <property type="match status" value="1"/>
</dbReference>
<feature type="compositionally biased region" description="Polar residues" evidence="8">
    <location>
        <begin position="1733"/>
        <end position="1760"/>
    </location>
</feature>
<feature type="region of interest" description="Disordered" evidence="8">
    <location>
        <begin position="1252"/>
        <end position="1296"/>
    </location>
</feature>
<evidence type="ECO:0000256" key="6">
    <source>
        <dbReference type="ARBA" id="ARBA00023306"/>
    </source>
</evidence>
<feature type="region of interest" description="Disordered" evidence="8">
    <location>
        <begin position="1727"/>
        <end position="1760"/>
    </location>
</feature>
<keyword evidence="4" id="KW-0779">Telomere</keyword>
<organism evidence="11">
    <name type="scientific">Timema cristinae</name>
    <name type="common">Walking stick</name>
    <dbReference type="NCBI Taxonomy" id="61476"/>
    <lineage>
        <taxon>Eukaryota</taxon>
        <taxon>Metazoa</taxon>
        <taxon>Ecdysozoa</taxon>
        <taxon>Arthropoda</taxon>
        <taxon>Hexapoda</taxon>
        <taxon>Insecta</taxon>
        <taxon>Pterygota</taxon>
        <taxon>Neoptera</taxon>
        <taxon>Polyneoptera</taxon>
        <taxon>Phasmatodea</taxon>
        <taxon>Timematodea</taxon>
        <taxon>Timematoidea</taxon>
        <taxon>Timematidae</taxon>
        <taxon>Timema</taxon>
    </lineage>
</organism>
<evidence type="ECO:0000256" key="5">
    <source>
        <dbReference type="ARBA" id="ARBA00023242"/>
    </source>
</evidence>
<keyword evidence="9" id="KW-0732">Signal</keyword>
<feature type="compositionally biased region" description="Low complexity" evidence="8">
    <location>
        <begin position="1196"/>
        <end position="1208"/>
    </location>
</feature>
<feature type="compositionally biased region" description="Basic and acidic residues" evidence="8">
    <location>
        <begin position="1587"/>
        <end position="1600"/>
    </location>
</feature>
<comment type="subcellular location">
    <subcellularLocation>
        <location evidence="2">Chromosome</location>
        <location evidence="2">Telomere</location>
    </subcellularLocation>
    <subcellularLocation>
        <location evidence="1">Nucleus</location>
    </subcellularLocation>
</comment>
<keyword evidence="7" id="KW-0175">Coiled coil</keyword>
<feature type="compositionally biased region" description="Polar residues" evidence="8">
    <location>
        <begin position="1640"/>
        <end position="1649"/>
    </location>
</feature>
<evidence type="ECO:0000256" key="7">
    <source>
        <dbReference type="SAM" id="Coils"/>
    </source>
</evidence>
<evidence type="ECO:0000256" key="3">
    <source>
        <dbReference type="ARBA" id="ARBA00022454"/>
    </source>
</evidence>
<feature type="region of interest" description="Disordered" evidence="8">
    <location>
        <begin position="1576"/>
        <end position="1602"/>
    </location>
</feature>
<sequence length="2270" mass="255035">MSSVGLFRLGTMFVIVVPSSVPCVERLFHLGSQINVLSWCALCAVHGTSVSPWFSDGCLSLVCLVVCCARNVCFTSVLRWMFVVGVPCSVPCVERLFHLGSWMDNESSEGCVAPDKVAMVEKCCTILQDEKSSSKDKLEALTELKGLFPYLLDDSLLSSMEIVSLKKVRKILKDLMRESGDSEFLSVGMFILEQIKLALDMQETKSQLKIFEDLTDSINNILELYTSIEDKNALVEVCKNHLQNILKENHLYLPTYFATESGYIKCKTLIECSLRFEDCSDQLVTVPLKITALQIFLCVLKRESNLVEFTPIDKLKSDLNFWIELILPLLYSLETKELREAVMNCFDIINIHSSEYCEIESFNKLKEGLKTKYIPVMVKLAEMSSPDWDRLWCFSLDILRDFIQKKECHGILNELLVVVEKAFKATDTHTRMNAFTCWQYLITKFLSNSMDDLDRKVKLLLMPLTASNTKTPELTRKKLDVWWHLVRRLEGRTDYLERVVVPFLNYCFGPLKETPFPSYQKTPLLGSPGKREPSNHQACISAMFGILSRNPRRKEDGDLLDPPPVVLLQSPESFLKISRPVIHSVGECTLIMIINKGEESRVRQLWALLMCHVNSVLLSMSSNRISVDKAVEMVKDLLRVIMGLLDLVKTSESFLPLAPLIVNPILDLVVNGPYPLPSWVLMSQVYYVGSAGLMSGTPALMVVDMLFSPTLLNTRSLSGGSKHHMFVLKAVLKLAITPRTFTLDFVLALMKRVDTASNESYLNSRDAFLVWGVVVRALIRFLEKDGELNQGNNLVHDFSTLYAVLIFPLQHVHEAENSQVSELTKLWSHLFKIFNTNANMVATIEVNEVGEHLCSKMMTIVKKSTLTMTQLITLSHALKDIVNVIPYGAIDNVTPKKGKSTNFLKKLQEKPLQNISNVLHLLTSLAECLKVRSSLDSCNFVGASLAQAMSVIFAKMTTSPNIVPLVSKLSEAVHTILKLPSKPSAGWGEMDLQVFQLLLSFTKFVEIGMNKVGLAKLVTHITPSIEAAFGHHSNKLRNIMICFWSDILSPAFAKGSVTIPPNLMQAFKKSLLEDNDAIPEEDTENSMNIISGIPKLSGTFMSKNTGSKRLSPLKPNPSTPILVSQTTPISNQIGSQSLTWDCKIASVSVMKNPVPVIISTMTPLRSRPLTVHQKEMMRKRRDDIPAMYMDLTQDTQTQFTEESQSQDSHGVTPNSSSIESLENKELPLSSLKMHSTPDIHENKVVSLSKDNEGLCKDQDHGNKSKPLYEIKKDPEKEENAISEINDDREAHSKGNDMEVFDCSKKIASSNKNKGKAATNQGKVVSDYFIKAKNNEGGSSDSKSSPSDKNQRCEIIIDGNDSKSISDNAFELEPEKKQITKHSLLQENTHSNVSTINKQERNTPMEAPCSDKQMDKVNQSVSSAIHTTENVLQITDVINSNSGDQKNDTFHENDVIPSSQQMLESTILKQNLSDRNQSIISPKETISETDTTEKMAMTKTPLDKTPPKTCSGDDSVTPETSPGQSFPSFASPRSRALMSSMKLMSPSCLSLIKKNNIRTNSNRSAQILDMTRALDVDNSKSDISPNKLDLDNSSAEHRENESLASRLMKKKKIALPAKDRLLMYSSGGRLLELDYTRHNYSADASPSSSNLKRKLEEEEAAEKTCSPPKKKRVSFTDPPRSLELHFNQTLAEMSLRHRSFSEKEMPTMIKRRLGFISRRLADNLMNYEDESEETPTNRASVPSQVNQLDNNSNNVDSEDLSQGSVVETLSTQFNEVDSIYPSLIHCQHPIESLVPLLVEPMCLWPGHSSKMPPSSSIIIIIIIIIIITSSSSSYLSSKLDRTNQLTKTFHNRLISTVGDLALQTEAIVNTFPLKEPKIQRVRTKLQEYEKEFMEINERKGQVTTEISGIEMLPTTLKQVTSVSSPCKSDYSVEEMCRQILQKKSASDALKIMLDQISSSNNTDEFTSLPPGVGDVIAERWSISAVMSHYLDRTKKYPSPSTSQLKQEMFDFITMQFSKGEFFKSIANRSENHPNILKYFSDEKLLSEVMVRKSLQRALLESDIISQWDIETIFDKCITTFGVERVFRGLCNAHKIELSVKGFVILRFLCQKLGPDWICKQLDKGDVVKFLVQDMGSETIFDHIPLPQFISWVSKNDKLWKSVTARVKEADKNSNKIDTLEERLENILDEIAPKSILEKIPDDDVIQYTMSHLNLADKLGVALNSIEKELEESVPKELAMELICALSHKIGHWRVIPKLMNLVNPLEKCDKI</sequence>
<dbReference type="GO" id="GO:0005634">
    <property type="term" value="C:nucleus"/>
    <property type="evidence" value="ECO:0007669"/>
    <property type="project" value="UniProtKB-SubCell"/>
</dbReference>
<dbReference type="EMBL" id="OC316908">
    <property type="protein sequence ID" value="CAD7394217.1"/>
    <property type="molecule type" value="Genomic_DNA"/>
</dbReference>
<name>A0A7R9GQP8_TIMCR</name>
<evidence type="ECO:0000313" key="11">
    <source>
        <dbReference type="EMBL" id="CAD7394217.1"/>
    </source>
</evidence>
<reference evidence="11" key="1">
    <citation type="submission" date="2020-11" db="EMBL/GenBank/DDBJ databases">
        <authorList>
            <person name="Tran Van P."/>
        </authorList>
    </citation>
    <scope>NUCLEOTIDE SEQUENCE</scope>
</reference>
<keyword evidence="3" id="KW-0158">Chromosome</keyword>
<dbReference type="InterPro" id="IPR022031">
    <property type="entry name" value="Rif1_N"/>
</dbReference>
<evidence type="ECO:0000259" key="10">
    <source>
        <dbReference type="Pfam" id="PF12231"/>
    </source>
</evidence>